<keyword evidence="2" id="KW-0482">Metalloprotease</keyword>
<keyword evidence="2" id="KW-0645">Protease</keyword>
<evidence type="ECO:0000313" key="2">
    <source>
        <dbReference type="EMBL" id="NNF08045.1"/>
    </source>
</evidence>
<reference evidence="2 3" key="1">
    <citation type="submission" date="2020-03" db="EMBL/GenBank/DDBJ databases">
        <title>Metabolic flexibility allows generalist bacteria to become dominant in a frequently disturbed ecosystem.</title>
        <authorList>
            <person name="Chen Y.-J."/>
            <person name="Leung P.M."/>
            <person name="Bay S.K."/>
            <person name="Hugenholtz P."/>
            <person name="Kessler A.J."/>
            <person name="Shelley G."/>
            <person name="Waite D.W."/>
            <person name="Cook P.L."/>
            <person name="Greening C."/>
        </authorList>
    </citation>
    <scope>NUCLEOTIDE SEQUENCE [LARGE SCALE GENOMIC DNA]</scope>
    <source>
        <strain evidence="2">SS_bin_28</strain>
    </source>
</reference>
<gene>
    <name evidence="2" type="ORF">HKN21_14875</name>
</gene>
<dbReference type="NCBIfam" id="TIGR03296">
    <property type="entry name" value="M6dom_TIGR03296"/>
    <property type="match status" value="1"/>
</dbReference>
<dbReference type="SUPFAM" id="SSF55486">
    <property type="entry name" value="Metalloproteases ('zincins'), catalytic domain"/>
    <property type="match status" value="1"/>
</dbReference>
<evidence type="ECO:0000259" key="1">
    <source>
        <dbReference type="Pfam" id="PF05547"/>
    </source>
</evidence>
<dbReference type="EMBL" id="JABDJR010000601">
    <property type="protein sequence ID" value="NNF08045.1"/>
    <property type="molecule type" value="Genomic_DNA"/>
</dbReference>
<feature type="non-terminal residue" evidence="2">
    <location>
        <position position="313"/>
    </location>
</feature>
<accession>A0A7Y2H3H0</accession>
<feature type="domain" description="Peptidase M6-like" evidence="1">
    <location>
        <begin position="49"/>
        <end position="289"/>
    </location>
</feature>
<evidence type="ECO:0000313" key="3">
    <source>
        <dbReference type="Proteomes" id="UP000547674"/>
    </source>
</evidence>
<comment type="caution">
    <text evidence="2">The sequence shown here is derived from an EMBL/GenBank/DDBJ whole genome shotgun (WGS) entry which is preliminary data.</text>
</comment>
<dbReference type="PANTHER" id="PTHR41775">
    <property type="entry name" value="SECRETED PROTEIN-RELATED"/>
    <property type="match status" value="1"/>
</dbReference>
<dbReference type="GO" id="GO:0008237">
    <property type="term" value="F:metallopeptidase activity"/>
    <property type="evidence" value="ECO:0007669"/>
    <property type="project" value="UniProtKB-KW"/>
</dbReference>
<name>A0A7Y2H3H0_UNCEI</name>
<proteinExistence type="predicted"/>
<dbReference type="AlphaFoldDB" id="A0A7Y2H3H0"/>
<dbReference type="InterPro" id="IPR008757">
    <property type="entry name" value="Peptidase_M6-like_domain"/>
</dbReference>
<dbReference type="Pfam" id="PF05547">
    <property type="entry name" value="Peptidase_M6"/>
    <property type="match status" value="1"/>
</dbReference>
<dbReference type="Proteomes" id="UP000547674">
    <property type="component" value="Unassembled WGS sequence"/>
</dbReference>
<sequence>MATLIGLQLAPSFASANPHYQNLTAEERILWDQHGIDAPSLDLLPGAEARRRGETTTLNVVIVLVDFEDVPADVVAHPPAYYEDLFFSRDTHPTGSVADYFHKVSHGRFELTGIVKGWYRAPRTSDYYTANRGGLGFFPTNAQGLAIDAVQLVNPDINLAHYDNEGPDLIPDSGDDDENVDGFIIIHAGDGREGGSISADNFTAVKWNTVKPVPADGVFVSPFTLNPETGNIGIYIHEIGHLLGLPDLYPTLSSIQGSSFGMGQWSVMAGGFNLEGGVYPCDFDAWSKAQLGFVDVVRVFSNRDDEVIPPVSE</sequence>
<dbReference type="GO" id="GO:0006508">
    <property type="term" value="P:proteolysis"/>
    <property type="evidence" value="ECO:0007669"/>
    <property type="project" value="UniProtKB-KW"/>
</dbReference>
<dbReference type="PANTHER" id="PTHR41775:SF1">
    <property type="entry name" value="PEPTIDASE M6-LIKE DOMAIN-CONTAINING PROTEIN"/>
    <property type="match status" value="1"/>
</dbReference>
<keyword evidence="2" id="KW-0378">Hydrolase</keyword>
<organism evidence="2 3">
    <name type="scientific">Eiseniibacteriota bacterium</name>
    <dbReference type="NCBI Taxonomy" id="2212470"/>
    <lineage>
        <taxon>Bacteria</taxon>
        <taxon>Candidatus Eiseniibacteriota</taxon>
    </lineage>
</organism>
<protein>
    <submittedName>
        <fullName evidence="2">M6 family metalloprotease domain-containing protein</fullName>
    </submittedName>
</protein>